<evidence type="ECO:0000256" key="1">
    <source>
        <dbReference type="ARBA" id="ARBA00005051"/>
    </source>
</evidence>
<evidence type="ECO:0000256" key="3">
    <source>
        <dbReference type="ARBA" id="ARBA00022679"/>
    </source>
</evidence>
<feature type="non-terminal residue" evidence="9">
    <location>
        <position position="1"/>
    </location>
</feature>
<evidence type="ECO:0000313" key="9">
    <source>
        <dbReference type="EMBL" id="SVA74051.1"/>
    </source>
</evidence>
<accession>A0A381YBT0</accession>
<protein>
    <recommendedName>
        <fullName evidence="2">2-amino-4-hydroxy-6-hydroxymethyldihydropteridine diphosphokinase</fullName>
        <ecNumber evidence="2">2.7.6.3</ecNumber>
    </recommendedName>
</protein>
<dbReference type="PANTHER" id="PTHR43071:SF1">
    <property type="entry name" value="2-AMINO-4-HYDROXY-6-HYDROXYMETHYLDIHYDROPTERIDINE PYROPHOSPHOKINASE"/>
    <property type="match status" value="1"/>
</dbReference>
<keyword evidence="5" id="KW-0418">Kinase</keyword>
<proteinExistence type="predicted"/>
<keyword evidence="7" id="KW-0289">Folate biosynthesis</keyword>
<keyword evidence="3" id="KW-0808">Transferase</keyword>
<dbReference type="AlphaFoldDB" id="A0A381YBT0"/>
<evidence type="ECO:0000256" key="7">
    <source>
        <dbReference type="ARBA" id="ARBA00022909"/>
    </source>
</evidence>
<dbReference type="GO" id="GO:0046654">
    <property type="term" value="P:tetrahydrofolate biosynthetic process"/>
    <property type="evidence" value="ECO:0007669"/>
    <property type="project" value="UniProtKB-UniPathway"/>
</dbReference>
<dbReference type="InterPro" id="IPR035907">
    <property type="entry name" value="Hppk_sf"/>
</dbReference>
<evidence type="ECO:0000256" key="2">
    <source>
        <dbReference type="ARBA" id="ARBA00013253"/>
    </source>
</evidence>
<dbReference type="InterPro" id="IPR000550">
    <property type="entry name" value="Hppk"/>
</dbReference>
<dbReference type="GO" id="GO:0005524">
    <property type="term" value="F:ATP binding"/>
    <property type="evidence" value="ECO:0007669"/>
    <property type="project" value="UniProtKB-KW"/>
</dbReference>
<dbReference type="CDD" id="cd00483">
    <property type="entry name" value="HPPK"/>
    <property type="match status" value="1"/>
</dbReference>
<evidence type="ECO:0000256" key="6">
    <source>
        <dbReference type="ARBA" id="ARBA00022840"/>
    </source>
</evidence>
<dbReference type="UniPathway" id="UPA00077">
    <property type="reaction ID" value="UER00155"/>
</dbReference>
<name>A0A381YBT0_9ZZZZ</name>
<dbReference type="GO" id="GO:0016301">
    <property type="term" value="F:kinase activity"/>
    <property type="evidence" value="ECO:0007669"/>
    <property type="project" value="UniProtKB-KW"/>
</dbReference>
<evidence type="ECO:0000256" key="5">
    <source>
        <dbReference type="ARBA" id="ARBA00022777"/>
    </source>
</evidence>
<organism evidence="9">
    <name type="scientific">marine metagenome</name>
    <dbReference type="NCBI Taxonomy" id="408172"/>
    <lineage>
        <taxon>unclassified sequences</taxon>
        <taxon>metagenomes</taxon>
        <taxon>ecological metagenomes</taxon>
    </lineage>
</organism>
<dbReference type="GO" id="GO:0003848">
    <property type="term" value="F:2-amino-4-hydroxy-6-hydroxymethyldihydropteridine diphosphokinase activity"/>
    <property type="evidence" value="ECO:0007669"/>
    <property type="project" value="UniProtKB-EC"/>
</dbReference>
<reference evidence="9" key="1">
    <citation type="submission" date="2018-05" db="EMBL/GenBank/DDBJ databases">
        <authorList>
            <person name="Lanie J.A."/>
            <person name="Ng W.-L."/>
            <person name="Kazmierczak K.M."/>
            <person name="Andrzejewski T.M."/>
            <person name="Davidsen T.M."/>
            <person name="Wayne K.J."/>
            <person name="Tettelin H."/>
            <person name="Glass J.I."/>
            <person name="Rusch D."/>
            <person name="Podicherti R."/>
            <person name="Tsui H.-C.T."/>
            <person name="Winkler M.E."/>
        </authorList>
    </citation>
    <scope>NUCLEOTIDE SEQUENCE</scope>
</reference>
<dbReference type="Gene3D" id="3.30.70.560">
    <property type="entry name" value="7,8-Dihydro-6-hydroxymethylpterin-pyrophosphokinase HPPK"/>
    <property type="match status" value="1"/>
</dbReference>
<sequence length="154" mass="16984">VLRPVAVALGSNIGDRTSHLKYAVARLGRLLVGMQVSTFIETQPEGVVSQPAFLNAAVVGQSAEAPTELLTALMMIEKERARTRPFPGAPRTLDLDLLLVGDLVNSSPSLELPHPRFRERRFVLEPLLEIAPEMVDPVTELTVTRLLERLDLRI</sequence>
<dbReference type="NCBIfam" id="TIGR01498">
    <property type="entry name" value="folK"/>
    <property type="match status" value="1"/>
</dbReference>
<dbReference type="GO" id="GO:0046656">
    <property type="term" value="P:folic acid biosynthetic process"/>
    <property type="evidence" value="ECO:0007669"/>
    <property type="project" value="UniProtKB-KW"/>
</dbReference>
<comment type="pathway">
    <text evidence="1">Cofactor biosynthesis; tetrahydrofolate biosynthesis; 2-amino-4-hydroxy-6-hydroxymethyl-7,8-dihydropteridine diphosphate from 7,8-dihydroneopterin triphosphate: step 4/4.</text>
</comment>
<evidence type="ECO:0000256" key="4">
    <source>
        <dbReference type="ARBA" id="ARBA00022741"/>
    </source>
</evidence>
<dbReference type="EMBL" id="UINC01017770">
    <property type="protein sequence ID" value="SVA74051.1"/>
    <property type="molecule type" value="Genomic_DNA"/>
</dbReference>
<dbReference type="EC" id="2.7.6.3" evidence="2"/>
<gene>
    <name evidence="9" type="ORF">METZ01_LOCUS126905</name>
</gene>
<dbReference type="PANTHER" id="PTHR43071">
    <property type="entry name" value="2-AMINO-4-HYDROXY-6-HYDROXYMETHYLDIHYDROPTERIDINE PYROPHOSPHOKINASE"/>
    <property type="match status" value="1"/>
</dbReference>
<dbReference type="Pfam" id="PF01288">
    <property type="entry name" value="HPPK"/>
    <property type="match status" value="1"/>
</dbReference>
<feature type="domain" description="7,8-dihydro-6-hydroxymethylpterin-pyrophosphokinase" evidence="8">
    <location>
        <begin position="7"/>
        <end position="132"/>
    </location>
</feature>
<keyword evidence="4" id="KW-0547">Nucleotide-binding</keyword>
<evidence type="ECO:0000259" key="8">
    <source>
        <dbReference type="Pfam" id="PF01288"/>
    </source>
</evidence>
<keyword evidence="6" id="KW-0067">ATP-binding</keyword>
<dbReference type="SUPFAM" id="SSF55083">
    <property type="entry name" value="6-hydroxymethyl-7,8-dihydropterin pyrophosphokinase, HPPK"/>
    <property type="match status" value="1"/>
</dbReference>